<protein>
    <recommendedName>
        <fullName evidence="10">Ionotropic glutamate receptor C-terminal domain-containing protein</fullName>
    </recommendedName>
</protein>
<keyword evidence="3" id="KW-1003">Cell membrane</keyword>
<reference evidence="11 12" key="1">
    <citation type="submission" date="2023-02" db="EMBL/GenBank/DDBJ databases">
        <title>LHISI_Scaffold_Assembly.</title>
        <authorList>
            <person name="Stuart O.P."/>
            <person name="Cleave R."/>
            <person name="Magrath M.J.L."/>
            <person name="Mikheyev A.S."/>
        </authorList>
    </citation>
    <scope>NUCLEOTIDE SEQUENCE [LARGE SCALE GENOMIC DNA]</scope>
    <source>
        <strain evidence="11">Daus_M_001</strain>
        <tissue evidence="11">Leg muscle</tissue>
    </source>
</reference>
<evidence type="ECO:0000256" key="8">
    <source>
        <dbReference type="ARBA" id="ARBA00023180"/>
    </source>
</evidence>
<dbReference type="Gene3D" id="1.10.287.70">
    <property type="match status" value="1"/>
</dbReference>
<feature type="transmembrane region" description="Helical" evidence="9">
    <location>
        <begin position="206"/>
        <end position="229"/>
    </location>
</feature>
<feature type="transmembrane region" description="Helical" evidence="9">
    <location>
        <begin position="170"/>
        <end position="186"/>
    </location>
</feature>
<evidence type="ECO:0000256" key="4">
    <source>
        <dbReference type="ARBA" id="ARBA00022692"/>
    </source>
</evidence>
<dbReference type="EMBL" id="JARBHB010000017">
    <property type="protein sequence ID" value="KAJ8865896.1"/>
    <property type="molecule type" value="Genomic_DNA"/>
</dbReference>
<keyword evidence="6 9" id="KW-0472">Membrane</keyword>
<evidence type="ECO:0000256" key="7">
    <source>
        <dbReference type="ARBA" id="ARBA00023170"/>
    </source>
</evidence>
<dbReference type="SUPFAM" id="SSF53850">
    <property type="entry name" value="Periplasmic binding protein-like II"/>
    <property type="match status" value="1"/>
</dbReference>
<evidence type="ECO:0000259" key="10">
    <source>
        <dbReference type="Pfam" id="PF00060"/>
    </source>
</evidence>
<evidence type="ECO:0000256" key="5">
    <source>
        <dbReference type="ARBA" id="ARBA00022989"/>
    </source>
</evidence>
<organism evidence="11 12">
    <name type="scientific">Dryococelus australis</name>
    <dbReference type="NCBI Taxonomy" id="614101"/>
    <lineage>
        <taxon>Eukaryota</taxon>
        <taxon>Metazoa</taxon>
        <taxon>Ecdysozoa</taxon>
        <taxon>Arthropoda</taxon>
        <taxon>Hexapoda</taxon>
        <taxon>Insecta</taxon>
        <taxon>Pterygota</taxon>
        <taxon>Neoptera</taxon>
        <taxon>Polyneoptera</taxon>
        <taxon>Phasmatodea</taxon>
        <taxon>Verophasmatodea</taxon>
        <taxon>Anareolatae</taxon>
        <taxon>Phasmatidae</taxon>
        <taxon>Eurycanthinae</taxon>
        <taxon>Dryococelus</taxon>
    </lineage>
</organism>
<keyword evidence="7" id="KW-0675">Receptor</keyword>
<comment type="similarity">
    <text evidence="2">Belongs to the glutamate-gated ion channel (TC 1.A.10.1) family.</text>
</comment>
<evidence type="ECO:0000256" key="9">
    <source>
        <dbReference type="SAM" id="Phobius"/>
    </source>
</evidence>
<dbReference type="InterPro" id="IPR001320">
    <property type="entry name" value="Iontro_rcpt_C"/>
</dbReference>
<evidence type="ECO:0000256" key="6">
    <source>
        <dbReference type="ARBA" id="ARBA00023136"/>
    </source>
</evidence>
<dbReference type="Pfam" id="PF00060">
    <property type="entry name" value="Lig_chan"/>
    <property type="match status" value="1"/>
</dbReference>
<sequence length="393" mass="44761">MVLSQLMEVCSRNVSGNNTSKYAWEGLEIRLLRLISQTLNFKIQFKNFPAMDRRSGQASGVVAELMTHRAHIGLAGFYVTTANLKRLTLSAGHSIDCATFITRTSTALPRILEKTQFVLCDRYRAIMGPFHWSVWLALTLTYLLAIFPIAFSHRHSLSHLLKDPWEMENMFWYVFGTFTNCFTFSGKQSWTSAEKGATRMFIGTYWLFSIIVTACYTGSIIAFVTLPLYPEFIDSVRQVYDGGYKVAMLDGEGWQHYFNNSYDLIATKVLKKVEYLSAIEDGLKNLTKRRNSGYAVFGSRDKFDFILRANFTHGDASKRTFLHIAKQCFVPFHVALGFPHNAPHSDAVNQVLLRAVQSGLVLKLKREVDFEMRRSVTGKLLQVRITQPQQAHS</sequence>
<dbReference type="InterPro" id="IPR052192">
    <property type="entry name" value="Insect_Ionotropic_Sensory_Rcpt"/>
</dbReference>
<dbReference type="Proteomes" id="UP001159363">
    <property type="component" value="Chromosome 16"/>
</dbReference>
<comment type="subcellular location">
    <subcellularLocation>
        <location evidence="1">Cell membrane</location>
        <topology evidence="1">Multi-pass membrane protein</topology>
    </subcellularLocation>
</comment>
<evidence type="ECO:0000313" key="12">
    <source>
        <dbReference type="Proteomes" id="UP001159363"/>
    </source>
</evidence>
<keyword evidence="8" id="KW-0325">Glycoprotein</keyword>
<dbReference type="Gene3D" id="3.40.190.10">
    <property type="entry name" value="Periplasmic binding protein-like II"/>
    <property type="match status" value="1"/>
</dbReference>
<evidence type="ECO:0000256" key="2">
    <source>
        <dbReference type="ARBA" id="ARBA00008685"/>
    </source>
</evidence>
<dbReference type="PANTHER" id="PTHR42643">
    <property type="entry name" value="IONOTROPIC RECEPTOR 20A-RELATED"/>
    <property type="match status" value="1"/>
</dbReference>
<keyword evidence="4 9" id="KW-0812">Transmembrane</keyword>
<evidence type="ECO:0000256" key="3">
    <source>
        <dbReference type="ARBA" id="ARBA00022475"/>
    </source>
</evidence>
<proteinExistence type="inferred from homology"/>
<accession>A0ABQ9G086</accession>
<evidence type="ECO:0000256" key="1">
    <source>
        <dbReference type="ARBA" id="ARBA00004651"/>
    </source>
</evidence>
<feature type="domain" description="Ionotropic glutamate receptor C-terminal" evidence="10">
    <location>
        <begin position="131"/>
        <end position="238"/>
    </location>
</feature>
<feature type="transmembrane region" description="Helical" evidence="9">
    <location>
        <begin position="132"/>
        <end position="150"/>
    </location>
</feature>
<keyword evidence="12" id="KW-1185">Reference proteome</keyword>
<feature type="non-terminal residue" evidence="11">
    <location>
        <position position="393"/>
    </location>
</feature>
<keyword evidence="5 9" id="KW-1133">Transmembrane helix</keyword>
<evidence type="ECO:0000313" key="11">
    <source>
        <dbReference type="EMBL" id="KAJ8865896.1"/>
    </source>
</evidence>
<gene>
    <name evidence="11" type="ORF">PR048_033419</name>
</gene>
<dbReference type="PANTHER" id="PTHR42643:SF24">
    <property type="entry name" value="IONOTROPIC RECEPTOR 60A"/>
    <property type="match status" value="1"/>
</dbReference>
<comment type="caution">
    <text evidence="11">The sequence shown here is derived from an EMBL/GenBank/DDBJ whole genome shotgun (WGS) entry which is preliminary data.</text>
</comment>
<name>A0ABQ9G086_9NEOP</name>